<evidence type="ECO:0000256" key="1">
    <source>
        <dbReference type="SAM" id="Phobius"/>
    </source>
</evidence>
<proteinExistence type="predicted"/>
<dbReference type="EMBL" id="UHDZ01000001">
    <property type="protein sequence ID" value="SUM69743.1"/>
    <property type="molecule type" value="Genomic_DNA"/>
</dbReference>
<keyword evidence="1" id="KW-0472">Membrane</keyword>
<accession>A0A380H0A0</accession>
<gene>
    <name evidence="2" type="ORF">NCTC11807_00929</name>
</gene>
<keyword evidence="1" id="KW-1133">Transmembrane helix</keyword>
<evidence type="ECO:0000313" key="3">
    <source>
        <dbReference type="Proteomes" id="UP000255425"/>
    </source>
</evidence>
<keyword evidence="3" id="KW-1185">Reference proteome</keyword>
<feature type="transmembrane region" description="Helical" evidence="1">
    <location>
        <begin position="6"/>
        <end position="25"/>
    </location>
</feature>
<name>A0A380H0A0_9STAP</name>
<evidence type="ECO:0000313" key="2">
    <source>
        <dbReference type="EMBL" id="SUM69743.1"/>
    </source>
</evidence>
<keyword evidence="1" id="KW-0812">Transmembrane</keyword>
<dbReference type="AlphaFoldDB" id="A0A380H0A0"/>
<organism evidence="2 3">
    <name type="scientific">Staphylococcus saccharolyticus</name>
    <dbReference type="NCBI Taxonomy" id="33028"/>
    <lineage>
        <taxon>Bacteria</taxon>
        <taxon>Bacillati</taxon>
        <taxon>Bacillota</taxon>
        <taxon>Bacilli</taxon>
        <taxon>Bacillales</taxon>
        <taxon>Staphylococcaceae</taxon>
        <taxon>Staphylococcus</taxon>
    </lineage>
</organism>
<protein>
    <submittedName>
        <fullName evidence="2">Membrane protein</fullName>
    </submittedName>
</protein>
<dbReference type="Proteomes" id="UP000255425">
    <property type="component" value="Unassembled WGS sequence"/>
</dbReference>
<feature type="transmembrane region" description="Helical" evidence="1">
    <location>
        <begin position="32"/>
        <end position="51"/>
    </location>
</feature>
<reference evidence="2 3" key="1">
    <citation type="submission" date="2018-06" db="EMBL/GenBank/DDBJ databases">
        <authorList>
            <consortium name="Pathogen Informatics"/>
            <person name="Doyle S."/>
        </authorList>
    </citation>
    <scope>NUCLEOTIDE SEQUENCE [LARGE SCALE GENOMIC DNA]</scope>
    <source>
        <strain evidence="2 3">NCTC11807</strain>
    </source>
</reference>
<sequence>MPHWPSLMIPRLVAILGIISVLITIKDKKINSMLKLGGMMINILPLLGSFITKY</sequence>